<sequence length="158" mass="17428">MLLGQSVFQSVLTRLDEEKQEDEPPAEGAVFRVPGLTSGFVAATKETVAFGSSGAGDAYLEMLADKPPPEPDPPAEAPRKEPFVPEHLLRISDAEIAEDLALTPDETAETLAEKRRRFAKDNHPDRVPEALRDNATLRMKTANILIDRAIRDLYWCSS</sequence>
<evidence type="ECO:0000256" key="1">
    <source>
        <dbReference type="SAM" id="MobiDB-lite"/>
    </source>
</evidence>
<name>A0ABV2H6H9_9HYPH</name>
<proteinExistence type="predicted"/>
<protein>
    <recommendedName>
        <fullName evidence="4">J domain-containing protein</fullName>
    </recommendedName>
</protein>
<evidence type="ECO:0000313" key="3">
    <source>
        <dbReference type="Proteomes" id="UP001549031"/>
    </source>
</evidence>
<evidence type="ECO:0000313" key="2">
    <source>
        <dbReference type="EMBL" id="MET3586154.1"/>
    </source>
</evidence>
<organism evidence="2 3">
    <name type="scientific">Pseudorhizobium tarimense</name>
    <dbReference type="NCBI Taxonomy" id="1079109"/>
    <lineage>
        <taxon>Bacteria</taxon>
        <taxon>Pseudomonadati</taxon>
        <taxon>Pseudomonadota</taxon>
        <taxon>Alphaproteobacteria</taxon>
        <taxon>Hyphomicrobiales</taxon>
        <taxon>Rhizobiaceae</taxon>
        <taxon>Rhizobium/Agrobacterium group</taxon>
        <taxon>Pseudorhizobium</taxon>
    </lineage>
</organism>
<dbReference type="Proteomes" id="UP001549031">
    <property type="component" value="Unassembled WGS sequence"/>
</dbReference>
<keyword evidence="3" id="KW-1185">Reference proteome</keyword>
<dbReference type="RefSeq" id="WP_247244209.1">
    <property type="nucleotide sequence ID" value="NZ_JALJRA010000008.1"/>
</dbReference>
<dbReference type="EMBL" id="JBEPLJ010000008">
    <property type="protein sequence ID" value="MET3586154.1"/>
    <property type="molecule type" value="Genomic_DNA"/>
</dbReference>
<accession>A0ABV2H6H9</accession>
<feature type="region of interest" description="Disordered" evidence="1">
    <location>
        <begin position="61"/>
        <end position="82"/>
    </location>
</feature>
<gene>
    <name evidence="2" type="ORF">ABID21_002271</name>
</gene>
<evidence type="ECO:0008006" key="4">
    <source>
        <dbReference type="Google" id="ProtNLM"/>
    </source>
</evidence>
<reference evidence="2 3" key="1">
    <citation type="submission" date="2024-06" db="EMBL/GenBank/DDBJ databases">
        <title>Genomic Encyclopedia of Type Strains, Phase IV (KMG-IV): sequencing the most valuable type-strain genomes for metagenomic binning, comparative biology and taxonomic classification.</title>
        <authorList>
            <person name="Goeker M."/>
        </authorList>
    </citation>
    <scope>NUCLEOTIDE SEQUENCE [LARGE SCALE GENOMIC DNA]</scope>
    <source>
        <strain evidence="2 3">DSM 105042</strain>
    </source>
</reference>
<comment type="caution">
    <text evidence="2">The sequence shown here is derived from an EMBL/GenBank/DDBJ whole genome shotgun (WGS) entry which is preliminary data.</text>
</comment>